<dbReference type="EMBL" id="JACJJL010000040">
    <property type="protein sequence ID" value="MBM6663034.1"/>
    <property type="molecule type" value="Genomic_DNA"/>
</dbReference>
<dbReference type="Pfam" id="PF00871">
    <property type="entry name" value="Acetate_kinase"/>
    <property type="match status" value="1"/>
</dbReference>
<evidence type="ECO:0000313" key="11">
    <source>
        <dbReference type="EMBL" id="MBM6663034.1"/>
    </source>
</evidence>
<sequence>MKILVINPGSTSTKMAIFDDDKQVWTAGAHHPVGELARFEHVADQYEYRRDFVIGRLEKADIPLRFDAVIGRGGLLHPLRGGVYTVNERMKHDLRHATMEHACNLGALIAAELAERCGCPAYTADPVVVDEMRPEARISGLPCLERRSVFHALNQKAVSRRYAASIGRRYEDLRLIVAHMGGGISVGAHCLGRVIDVNNALGGEGPFTPERCGTLPAMQLVELCYSGKYTLRQMKRMICGKGGLTAWLGSNDMIGLSARAEAGEEPYATVVGAMMYTVAKEIGSMYVALGGKVDTIIVTGGIAHDTYCVDRLRPQVEYMAPVVVMPGENEMLSLAFNALGALRGELELMEYTGDDCREGIVSPVAID</sequence>
<reference evidence="11 12" key="1">
    <citation type="journal article" date="2021" name="Sci. Rep.">
        <title>The distribution of antibiotic resistance genes in chicken gut microbiota commensals.</title>
        <authorList>
            <person name="Juricova H."/>
            <person name="Matiasovicova J."/>
            <person name="Kubasova T."/>
            <person name="Cejkova D."/>
            <person name="Rychlik I."/>
        </authorList>
    </citation>
    <scope>NUCLEOTIDE SEQUENCE [LARGE SCALE GENOMIC DNA]</scope>
    <source>
        <strain evidence="11 12">An819</strain>
    </source>
</reference>
<keyword evidence="3 9" id="KW-0963">Cytoplasm</keyword>
<dbReference type="GO" id="GO:0008776">
    <property type="term" value="F:acetate kinase activity"/>
    <property type="evidence" value="ECO:0007669"/>
    <property type="project" value="TreeGrafter"/>
</dbReference>
<comment type="caution">
    <text evidence="11">The sequence shown here is derived from an EMBL/GenBank/DDBJ whole genome shotgun (WGS) entry which is preliminary data.</text>
</comment>
<dbReference type="InterPro" id="IPR000890">
    <property type="entry name" value="Aliphatic_acid_kin_short-chain"/>
</dbReference>
<dbReference type="NCBIfam" id="TIGR02707">
    <property type="entry name" value="butyr_kinase"/>
    <property type="match status" value="1"/>
</dbReference>
<protein>
    <recommendedName>
        <fullName evidence="9">Probable butyrate kinase</fullName>
        <shortName evidence="9">BK</shortName>
        <ecNumber evidence="9">2.7.2.7</ecNumber>
    </recommendedName>
    <alternativeName>
        <fullName evidence="9">Branched-chain carboxylic acid kinase</fullName>
    </alternativeName>
</protein>
<comment type="subcellular location">
    <subcellularLocation>
        <location evidence="1 9">Cytoplasm</location>
    </subcellularLocation>
</comment>
<keyword evidence="7 9" id="KW-0067">ATP-binding</keyword>
<evidence type="ECO:0000256" key="7">
    <source>
        <dbReference type="ARBA" id="ARBA00022840"/>
    </source>
</evidence>
<dbReference type="Gene3D" id="3.30.420.40">
    <property type="match status" value="2"/>
</dbReference>
<comment type="catalytic activity">
    <reaction evidence="8 9">
        <text>butanoate + ATP = butanoyl phosphate + ADP</text>
        <dbReference type="Rhea" id="RHEA:13585"/>
        <dbReference type="ChEBI" id="CHEBI:17968"/>
        <dbReference type="ChEBI" id="CHEBI:30616"/>
        <dbReference type="ChEBI" id="CHEBI:58079"/>
        <dbReference type="ChEBI" id="CHEBI:456216"/>
        <dbReference type="EC" id="2.7.2.7"/>
    </reaction>
</comment>
<comment type="similarity">
    <text evidence="2 9 10">Belongs to the acetokinase family.</text>
</comment>
<dbReference type="GO" id="GO:0006083">
    <property type="term" value="P:acetate metabolic process"/>
    <property type="evidence" value="ECO:0007669"/>
    <property type="project" value="TreeGrafter"/>
</dbReference>
<evidence type="ECO:0000256" key="9">
    <source>
        <dbReference type="HAMAP-Rule" id="MF_00542"/>
    </source>
</evidence>
<dbReference type="CDD" id="cd24011">
    <property type="entry name" value="ASKHA_NBD_BK"/>
    <property type="match status" value="1"/>
</dbReference>
<evidence type="ECO:0000256" key="6">
    <source>
        <dbReference type="ARBA" id="ARBA00022777"/>
    </source>
</evidence>
<evidence type="ECO:0000256" key="5">
    <source>
        <dbReference type="ARBA" id="ARBA00022741"/>
    </source>
</evidence>
<dbReference type="AlphaFoldDB" id="A0A938WPK3"/>
<accession>A0A938WPK3</accession>
<dbReference type="NCBIfam" id="NF002834">
    <property type="entry name" value="PRK03011.1-5"/>
    <property type="match status" value="1"/>
</dbReference>
<gene>
    <name evidence="9 11" type="primary">buk</name>
    <name evidence="11" type="ORF">H6B30_15000</name>
</gene>
<dbReference type="Proteomes" id="UP000764045">
    <property type="component" value="Unassembled WGS sequence"/>
</dbReference>
<dbReference type="GO" id="GO:0047761">
    <property type="term" value="F:butyrate kinase activity"/>
    <property type="evidence" value="ECO:0007669"/>
    <property type="project" value="UniProtKB-UniRule"/>
</dbReference>
<evidence type="ECO:0000256" key="8">
    <source>
        <dbReference type="ARBA" id="ARBA00048596"/>
    </source>
</evidence>
<evidence type="ECO:0000256" key="2">
    <source>
        <dbReference type="ARBA" id="ARBA00008748"/>
    </source>
</evidence>
<evidence type="ECO:0000256" key="3">
    <source>
        <dbReference type="ARBA" id="ARBA00022490"/>
    </source>
</evidence>
<name>A0A938WPK3_9BACT</name>
<dbReference type="EC" id="2.7.2.7" evidence="9"/>
<dbReference type="PIRSF" id="PIRSF036458">
    <property type="entry name" value="Butyrate_kin"/>
    <property type="match status" value="1"/>
</dbReference>
<dbReference type="PROSITE" id="PS01076">
    <property type="entry name" value="ACETATE_KINASE_2"/>
    <property type="match status" value="1"/>
</dbReference>
<dbReference type="GO" id="GO:0005737">
    <property type="term" value="C:cytoplasm"/>
    <property type="evidence" value="ECO:0007669"/>
    <property type="project" value="UniProtKB-SubCell"/>
</dbReference>
<evidence type="ECO:0000256" key="10">
    <source>
        <dbReference type="RuleBase" id="RU003835"/>
    </source>
</evidence>
<dbReference type="RefSeq" id="WP_205112015.1">
    <property type="nucleotide sequence ID" value="NZ_JACJJL010000040.1"/>
</dbReference>
<dbReference type="GO" id="GO:0005524">
    <property type="term" value="F:ATP binding"/>
    <property type="evidence" value="ECO:0007669"/>
    <property type="project" value="UniProtKB-KW"/>
</dbReference>
<organism evidence="11 12">
    <name type="scientific">Marseilla massiliensis</name>
    <dbReference type="NCBI Taxonomy" id="1841864"/>
    <lineage>
        <taxon>Bacteria</taxon>
        <taxon>Pseudomonadati</taxon>
        <taxon>Bacteroidota</taxon>
        <taxon>Bacteroidia</taxon>
        <taxon>Bacteroidales</taxon>
        <taxon>Prevotellaceae</taxon>
        <taxon>Marseilla</taxon>
    </lineage>
</organism>
<dbReference type="PANTHER" id="PTHR21060">
    <property type="entry name" value="ACETATE KINASE"/>
    <property type="match status" value="1"/>
</dbReference>
<evidence type="ECO:0000313" key="12">
    <source>
        <dbReference type="Proteomes" id="UP000764045"/>
    </source>
</evidence>
<evidence type="ECO:0000256" key="1">
    <source>
        <dbReference type="ARBA" id="ARBA00004496"/>
    </source>
</evidence>
<keyword evidence="5 9" id="KW-0547">Nucleotide-binding</keyword>
<keyword evidence="12" id="KW-1185">Reference proteome</keyword>
<keyword evidence="6 9" id="KW-0418">Kinase</keyword>
<dbReference type="PRINTS" id="PR00471">
    <property type="entry name" value="ACETATEKNASE"/>
</dbReference>
<dbReference type="HAMAP" id="MF_00542">
    <property type="entry name" value="Butyrate_kinase"/>
    <property type="match status" value="1"/>
</dbReference>
<dbReference type="PROSITE" id="PS01075">
    <property type="entry name" value="ACETATE_KINASE_1"/>
    <property type="match status" value="1"/>
</dbReference>
<dbReference type="PANTHER" id="PTHR21060:SF3">
    <property type="entry name" value="BUTYRATE KINASE 2-RELATED"/>
    <property type="match status" value="1"/>
</dbReference>
<dbReference type="InterPro" id="IPR043129">
    <property type="entry name" value="ATPase_NBD"/>
</dbReference>
<evidence type="ECO:0000256" key="4">
    <source>
        <dbReference type="ARBA" id="ARBA00022679"/>
    </source>
</evidence>
<keyword evidence="4 9" id="KW-0808">Transferase</keyword>
<proteinExistence type="inferred from homology"/>
<dbReference type="InterPro" id="IPR011245">
    <property type="entry name" value="Butyrate_kin"/>
</dbReference>
<dbReference type="InterPro" id="IPR023865">
    <property type="entry name" value="Aliphatic_acid_kinase_CS"/>
</dbReference>
<dbReference type="SUPFAM" id="SSF53067">
    <property type="entry name" value="Actin-like ATPase domain"/>
    <property type="match status" value="2"/>
</dbReference>